<dbReference type="GO" id="GO:0003723">
    <property type="term" value="F:RNA binding"/>
    <property type="evidence" value="ECO:0007669"/>
    <property type="project" value="UniProtKB-UniRule"/>
</dbReference>
<gene>
    <name evidence="7" type="primary">nusA</name>
    <name evidence="10" type="ORF">A3H70_00695</name>
</gene>
<keyword evidence="5 7" id="KW-0805">Transcription regulation</keyword>
<dbReference type="InterPro" id="IPR015946">
    <property type="entry name" value="KH_dom-like_a/b"/>
</dbReference>
<dbReference type="Pfam" id="PF08529">
    <property type="entry name" value="NusA_N"/>
    <property type="match status" value="2"/>
</dbReference>
<dbReference type="InterPro" id="IPR058582">
    <property type="entry name" value="KH_NusA_2nd"/>
</dbReference>
<dbReference type="InterPro" id="IPR003029">
    <property type="entry name" value="S1_domain"/>
</dbReference>
<evidence type="ECO:0000256" key="5">
    <source>
        <dbReference type="ARBA" id="ARBA00023015"/>
    </source>
</evidence>
<evidence type="ECO:0000256" key="3">
    <source>
        <dbReference type="ARBA" id="ARBA00022814"/>
    </source>
</evidence>
<evidence type="ECO:0000256" key="8">
    <source>
        <dbReference type="SAM" id="MobiDB-lite"/>
    </source>
</evidence>
<comment type="caution">
    <text evidence="10">The sequence shown here is derived from an EMBL/GenBank/DDBJ whole genome shotgun (WGS) entry which is preliminary data.</text>
</comment>
<evidence type="ECO:0000256" key="6">
    <source>
        <dbReference type="ARBA" id="ARBA00023163"/>
    </source>
</evidence>
<dbReference type="STRING" id="1798553.A3H70_00695"/>
<dbReference type="Gene3D" id="2.40.50.140">
    <property type="entry name" value="Nucleic acid-binding proteins"/>
    <property type="match status" value="1"/>
</dbReference>
<dbReference type="InterPro" id="IPR025249">
    <property type="entry name" value="TF_NusA_KH_1st"/>
</dbReference>
<dbReference type="InterPro" id="IPR030842">
    <property type="entry name" value="TF_NusA_bacterial"/>
</dbReference>
<dbReference type="InterPro" id="IPR013735">
    <property type="entry name" value="TF_NusA_N"/>
</dbReference>
<evidence type="ECO:0000256" key="4">
    <source>
        <dbReference type="ARBA" id="ARBA00022884"/>
    </source>
</evidence>
<dbReference type="PANTHER" id="PTHR22648:SF0">
    <property type="entry name" value="TRANSCRIPTION TERMINATION_ANTITERMINATION PROTEIN NUSA"/>
    <property type="match status" value="1"/>
</dbReference>
<dbReference type="FunFam" id="3.30.300.20:FF:000005">
    <property type="entry name" value="Transcription termination/antitermination protein NusA"/>
    <property type="match status" value="1"/>
</dbReference>
<dbReference type="InterPro" id="IPR009019">
    <property type="entry name" value="KH_sf_prok-type"/>
</dbReference>
<dbReference type="InterPro" id="IPR004087">
    <property type="entry name" value="KH_dom"/>
</dbReference>
<keyword evidence="3 7" id="KW-0889">Transcription antitermination</keyword>
<organism evidence="10 11">
    <name type="scientific">Candidatus Komeilibacteria bacterium RIFCSPLOWO2_02_FULL_48_11</name>
    <dbReference type="NCBI Taxonomy" id="1798553"/>
    <lineage>
        <taxon>Bacteria</taxon>
        <taxon>Candidatus Komeiliibacteriota</taxon>
    </lineage>
</organism>
<evidence type="ECO:0000256" key="1">
    <source>
        <dbReference type="ARBA" id="ARBA00022472"/>
    </source>
</evidence>
<dbReference type="InterPro" id="IPR012340">
    <property type="entry name" value="NA-bd_OB-fold"/>
</dbReference>
<dbReference type="HAMAP" id="MF_00945_B">
    <property type="entry name" value="NusA_B"/>
    <property type="match status" value="1"/>
</dbReference>
<dbReference type="Gene3D" id="3.30.1480.10">
    <property type="entry name" value="NusA, N-terminal domain"/>
    <property type="match status" value="1"/>
</dbReference>
<dbReference type="InterPro" id="IPR010213">
    <property type="entry name" value="TF_NusA"/>
</dbReference>
<dbReference type="AlphaFoldDB" id="A0A1G2BTZ1"/>
<sequence length="462" mass="50877">MSKEVLQAIKAICEEKHISVESVLATIEQALAAAYRKDFGNKLQNLKVEFNPSNMQMRVFDVKTVVEDQELPTEEELRDMSYQPKADQPLAGKLQDGTNKGPREEEKKDKAVMVVEGEKEGEGGKVGVPKDSTPDIRNVEDLSSEALAEDEEKRFNPKTEIMISEAQKIKPDAQLGEEIITELPVAGEFGRMAAQTAKQVIIQRLREAERDVIFKEYKDKEGAMVNGSIQRIEGSTVLVDIGQATAVLPPSEQVRSERYAPGTQMRFYIKSVSTSSRGPEVLVSRADRELVRQLFAMEVPEISDNVVEIKAIAREPGSRTKIAVATKAENVDPVGSCVGQRGSRVQFVINELGGEKIDIIQWEEDEKQFIKSALSPAKVVDVALKENTREAEAFVIEDQLSLAIGKQGQNVRLASALTGWKINIKQAGGEVKAEEAAAVEEVKEEPKEEAVIPVPEITDAPA</sequence>
<evidence type="ECO:0000313" key="10">
    <source>
        <dbReference type="EMBL" id="OGY92563.1"/>
    </source>
</evidence>
<evidence type="ECO:0000313" key="11">
    <source>
        <dbReference type="Proteomes" id="UP000178109"/>
    </source>
</evidence>
<dbReference type="SMART" id="SM00316">
    <property type="entry name" value="S1"/>
    <property type="match status" value="1"/>
</dbReference>
<reference evidence="10 11" key="1">
    <citation type="journal article" date="2016" name="Nat. Commun.">
        <title>Thousands of microbial genomes shed light on interconnected biogeochemical processes in an aquifer system.</title>
        <authorList>
            <person name="Anantharaman K."/>
            <person name="Brown C.T."/>
            <person name="Hug L.A."/>
            <person name="Sharon I."/>
            <person name="Castelle C.J."/>
            <person name="Probst A.J."/>
            <person name="Thomas B.C."/>
            <person name="Singh A."/>
            <person name="Wilkins M.J."/>
            <person name="Karaoz U."/>
            <person name="Brodie E.L."/>
            <person name="Williams K.H."/>
            <person name="Hubbard S.S."/>
            <person name="Banfield J.F."/>
        </authorList>
    </citation>
    <scope>NUCLEOTIDE SEQUENCE [LARGE SCALE GENOMIC DNA]</scope>
</reference>
<protein>
    <recommendedName>
        <fullName evidence="7">Transcription termination/antitermination protein NusA</fullName>
    </recommendedName>
</protein>
<dbReference type="GO" id="GO:0003700">
    <property type="term" value="F:DNA-binding transcription factor activity"/>
    <property type="evidence" value="ECO:0007669"/>
    <property type="project" value="InterPro"/>
</dbReference>
<dbReference type="CDD" id="cd22529">
    <property type="entry name" value="KH-II_NusA_rpt2"/>
    <property type="match status" value="1"/>
</dbReference>
<feature type="compositionally biased region" description="Low complexity" evidence="8">
    <location>
        <begin position="451"/>
        <end position="462"/>
    </location>
</feature>
<dbReference type="GO" id="GO:0031564">
    <property type="term" value="P:transcription antitermination"/>
    <property type="evidence" value="ECO:0007669"/>
    <property type="project" value="UniProtKB-UniRule"/>
</dbReference>
<dbReference type="InterPro" id="IPR036555">
    <property type="entry name" value="NusA_N_sf"/>
</dbReference>
<dbReference type="FunFam" id="3.30.300.20:FF:000002">
    <property type="entry name" value="Transcription termination/antitermination protein NusA"/>
    <property type="match status" value="1"/>
</dbReference>
<dbReference type="PANTHER" id="PTHR22648">
    <property type="entry name" value="TRANSCRIPTION TERMINATION FACTOR NUSA"/>
    <property type="match status" value="1"/>
</dbReference>
<dbReference type="PROSITE" id="PS50126">
    <property type="entry name" value="S1"/>
    <property type="match status" value="1"/>
</dbReference>
<dbReference type="Proteomes" id="UP000178109">
    <property type="component" value="Unassembled WGS sequence"/>
</dbReference>
<dbReference type="NCBIfam" id="TIGR01953">
    <property type="entry name" value="NusA"/>
    <property type="match status" value="1"/>
</dbReference>
<dbReference type="SUPFAM" id="SSF69705">
    <property type="entry name" value="Transcription factor NusA, N-terminal domain"/>
    <property type="match status" value="1"/>
</dbReference>
<feature type="domain" description="S1 motif" evidence="9">
    <location>
        <begin position="222"/>
        <end position="286"/>
    </location>
</feature>
<dbReference type="GO" id="GO:0006353">
    <property type="term" value="P:DNA-templated transcription termination"/>
    <property type="evidence" value="ECO:0007669"/>
    <property type="project" value="UniProtKB-UniRule"/>
</dbReference>
<comment type="subunit">
    <text evidence="7">Monomer. Binds directly to the core enzyme of the DNA-dependent RNA polymerase and to nascent RNA.</text>
</comment>
<feature type="compositionally biased region" description="Basic and acidic residues" evidence="8">
    <location>
        <begin position="440"/>
        <end position="450"/>
    </location>
</feature>
<comment type="function">
    <text evidence="7">Participates in both transcription termination and antitermination.</text>
</comment>
<evidence type="ECO:0000256" key="2">
    <source>
        <dbReference type="ARBA" id="ARBA00022490"/>
    </source>
</evidence>
<dbReference type="EMBL" id="MHKO01000019">
    <property type="protein sequence ID" value="OGY92563.1"/>
    <property type="molecule type" value="Genomic_DNA"/>
</dbReference>
<evidence type="ECO:0000259" key="9">
    <source>
        <dbReference type="PROSITE" id="PS50126"/>
    </source>
</evidence>
<comment type="subcellular location">
    <subcellularLocation>
        <location evidence="7">Cytoplasm</location>
    </subcellularLocation>
</comment>
<keyword evidence="2 7" id="KW-0963">Cytoplasm</keyword>
<dbReference type="Pfam" id="PF13184">
    <property type="entry name" value="KH_NusA_1st"/>
    <property type="match status" value="1"/>
</dbReference>
<evidence type="ECO:0000256" key="7">
    <source>
        <dbReference type="HAMAP-Rule" id="MF_00945"/>
    </source>
</evidence>
<dbReference type="SUPFAM" id="SSF54814">
    <property type="entry name" value="Prokaryotic type KH domain (KH-domain type II)"/>
    <property type="match status" value="2"/>
</dbReference>
<accession>A0A1G2BTZ1</accession>
<dbReference type="CDD" id="cd04455">
    <property type="entry name" value="S1_NusA"/>
    <property type="match status" value="1"/>
</dbReference>
<feature type="region of interest" description="Disordered" evidence="8">
    <location>
        <begin position="72"/>
        <end position="109"/>
    </location>
</feature>
<dbReference type="GO" id="GO:0005829">
    <property type="term" value="C:cytosol"/>
    <property type="evidence" value="ECO:0007669"/>
    <property type="project" value="TreeGrafter"/>
</dbReference>
<name>A0A1G2BTZ1_9BACT</name>
<dbReference type="SUPFAM" id="SSF50249">
    <property type="entry name" value="Nucleic acid-binding proteins"/>
    <property type="match status" value="1"/>
</dbReference>
<dbReference type="Pfam" id="PF26594">
    <property type="entry name" value="KH_NusA_2nd"/>
    <property type="match status" value="1"/>
</dbReference>
<dbReference type="SMART" id="SM00322">
    <property type="entry name" value="KH"/>
    <property type="match status" value="2"/>
</dbReference>
<keyword evidence="6 7" id="KW-0804">Transcription</keyword>
<feature type="region of interest" description="Disordered" evidence="8">
    <location>
        <begin position="440"/>
        <end position="462"/>
    </location>
</feature>
<dbReference type="Gene3D" id="3.30.300.20">
    <property type="match status" value="2"/>
</dbReference>
<keyword evidence="4 7" id="KW-0694">RNA-binding</keyword>
<comment type="similarity">
    <text evidence="7">Belongs to the NusA family.</text>
</comment>
<keyword evidence="1 7" id="KW-0806">Transcription termination</keyword>
<proteinExistence type="inferred from homology"/>
<dbReference type="CDD" id="cd02134">
    <property type="entry name" value="KH-II_NusA_rpt1"/>
    <property type="match status" value="1"/>
</dbReference>